<dbReference type="PROSITE" id="PS51186">
    <property type="entry name" value="GNAT"/>
    <property type="match status" value="1"/>
</dbReference>
<dbReference type="EMBL" id="FTNC01000001">
    <property type="protein sequence ID" value="SIQ05622.1"/>
    <property type="molecule type" value="Genomic_DNA"/>
</dbReference>
<dbReference type="InterPro" id="IPR016181">
    <property type="entry name" value="Acyl_CoA_acyltransferase"/>
</dbReference>
<dbReference type="RefSeq" id="WP_076543447.1">
    <property type="nucleotide sequence ID" value="NZ_FTNC01000001.1"/>
</dbReference>
<proteinExistence type="predicted"/>
<sequence length="148" mass="17967">MKLKKLNKNDYQEMKNIFLDVFSHKPWFDKWEDEKQLEKYLHQLTDNNNSLSLLLVDDQDEIIGASLGYTFSWWQGDEYYIKEFFIKRMRQNEGLGSKFIEKINNHLKDKDFKYIILNTDKDTPAYHFYQKNGFQLEEKSVFMSKIID</sequence>
<dbReference type="OrthoDB" id="9775804at2"/>
<evidence type="ECO:0000259" key="1">
    <source>
        <dbReference type="PROSITE" id="PS51186"/>
    </source>
</evidence>
<dbReference type="Gene3D" id="3.40.630.30">
    <property type="match status" value="1"/>
</dbReference>
<keyword evidence="3" id="KW-1185">Reference proteome</keyword>
<gene>
    <name evidence="2" type="ORF">SAMN05421834_101146</name>
</gene>
<organism evidence="2 3">
    <name type="scientific">Halanaerobium kushneri</name>
    <dbReference type="NCBI Taxonomy" id="56779"/>
    <lineage>
        <taxon>Bacteria</taxon>
        <taxon>Bacillati</taxon>
        <taxon>Bacillota</taxon>
        <taxon>Clostridia</taxon>
        <taxon>Halanaerobiales</taxon>
        <taxon>Halanaerobiaceae</taxon>
        <taxon>Halanaerobium</taxon>
    </lineage>
</organism>
<dbReference type="SUPFAM" id="SSF55729">
    <property type="entry name" value="Acyl-CoA N-acyltransferases (Nat)"/>
    <property type="match status" value="1"/>
</dbReference>
<reference evidence="3" key="1">
    <citation type="submission" date="2017-01" db="EMBL/GenBank/DDBJ databases">
        <authorList>
            <person name="Varghese N."/>
            <person name="Submissions S."/>
        </authorList>
    </citation>
    <scope>NUCLEOTIDE SEQUENCE [LARGE SCALE GENOMIC DNA]</scope>
    <source>
        <strain evidence="3">ATCC 700103</strain>
    </source>
</reference>
<protein>
    <submittedName>
        <fullName evidence="2">Aminoglycoside 6'-N-acetyltransferase I</fullName>
    </submittedName>
</protein>
<evidence type="ECO:0000313" key="2">
    <source>
        <dbReference type="EMBL" id="SIQ05622.1"/>
    </source>
</evidence>
<dbReference type="Pfam" id="PF00583">
    <property type="entry name" value="Acetyltransf_1"/>
    <property type="match status" value="1"/>
</dbReference>
<accession>A0A1N6PN90</accession>
<dbReference type="AlphaFoldDB" id="A0A1N6PN90"/>
<dbReference type="InterPro" id="IPR000182">
    <property type="entry name" value="GNAT_dom"/>
</dbReference>
<dbReference type="Proteomes" id="UP000185669">
    <property type="component" value="Unassembled WGS sequence"/>
</dbReference>
<evidence type="ECO:0000313" key="3">
    <source>
        <dbReference type="Proteomes" id="UP000185669"/>
    </source>
</evidence>
<dbReference type="GO" id="GO:0016747">
    <property type="term" value="F:acyltransferase activity, transferring groups other than amino-acyl groups"/>
    <property type="evidence" value="ECO:0007669"/>
    <property type="project" value="InterPro"/>
</dbReference>
<name>A0A1N6PN90_9FIRM</name>
<dbReference type="CDD" id="cd04301">
    <property type="entry name" value="NAT_SF"/>
    <property type="match status" value="1"/>
</dbReference>
<dbReference type="STRING" id="56779.SAMN05421834_101146"/>
<keyword evidence="2" id="KW-0808">Transferase</keyword>
<feature type="domain" description="N-acetyltransferase" evidence="1">
    <location>
        <begin position="1"/>
        <end position="148"/>
    </location>
</feature>